<protein>
    <recommendedName>
        <fullName evidence="3">NurA domain-containing protein</fullName>
    </recommendedName>
</protein>
<gene>
    <name evidence="1" type="ORF">ACG33_00050</name>
</gene>
<dbReference type="AlphaFoldDB" id="A0A127F518"/>
<reference evidence="1 2" key="1">
    <citation type="submission" date="2015-06" db="EMBL/GenBank/DDBJ databases">
        <title>A Comprehensive Approach to Explore the Metabolic and Phylogenetic Diversity of Bacterial Steroid Degradation in the Environment: Testosterone as an Example.</title>
        <authorList>
            <person name="Yang F.-C."/>
            <person name="Chen Y.-L."/>
            <person name="Yu C.-P."/>
            <person name="Tang S.-L."/>
            <person name="Wang P.-H."/>
            <person name="Ismail W."/>
            <person name="Wang C.-H."/>
            <person name="Yang C.-Y."/>
            <person name="Chiang Y.-R."/>
        </authorList>
    </citation>
    <scope>NUCLEOTIDE SEQUENCE [LARGE SCALE GENOMIC DNA]</scope>
    <source>
        <strain evidence="1 2">DSM 18526</strain>
    </source>
</reference>
<organism evidence="1 2">
    <name type="scientific">Steroidobacter denitrificans</name>
    <dbReference type="NCBI Taxonomy" id="465721"/>
    <lineage>
        <taxon>Bacteria</taxon>
        <taxon>Pseudomonadati</taxon>
        <taxon>Pseudomonadota</taxon>
        <taxon>Gammaproteobacteria</taxon>
        <taxon>Steroidobacterales</taxon>
        <taxon>Steroidobacteraceae</taxon>
        <taxon>Steroidobacter</taxon>
    </lineage>
</organism>
<evidence type="ECO:0000313" key="2">
    <source>
        <dbReference type="Proteomes" id="UP000070250"/>
    </source>
</evidence>
<accession>A0A127F518</accession>
<dbReference type="KEGG" id="sdf:ACG33_00050"/>
<evidence type="ECO:0000313" key="1">
    <source>
        <dbReference type="EMBL" id="AMN45517.1"/>
    </source>
</evidence>
<dbReference type="RefSeq" id="WP_066917795.1">
    <property type="nucleotide sequence ID" value="NZ_CP011971.1"/>
</dbReference>
<dbReference type="STRING" id="465721.ACG33_00050"/>
<dbReference type="PATRIC" id="fig|465721.4.peg.10"/>
<sequence>MIDPASQMQLKEAIADCIGADRGVLDALREEIRPLRNTTRRIQPRATTSISLVGTDGGNNQLQFDPFLIQLVRVVDSSNNEYCLEAVSPTTPIQKLNERQLAADGSARTALGEMMAFLGADNLPALSHMIRPTDKGRPVSPSWVQVYRELVEWAILFAILKKDFGTDTLIICDGLLRSKVFAKDLFQRLLQGMKDRIDAQWSRSRRRVYLAGVAKHSKVLSRYRLAMSLEGVLQPDYPAYVEVPREVEEKAYVWSEFARGDDRAGEGGEINKFVGGKMFLVKFGSHRRDPVWPVDIFVPQVGESQTILGSMLADAINGFPVPYYPRCLQKAHENAALVDFDFDILQDFIYEGVRSSLGGDAGTLDAFQLQDADPAQRRYG</sequence>
<keyword evidence="2" id="KW-1185">Reference proteome</keyword>
<dbReference type="OrthoDB" id="9147053at2"/>
<dbReference type="EMBL" id="CP011971">
    <property type="protein sequence ID" value="AMN45517.1"/>
    <property type="molecule type" value="Genomic_DNA"/>
</dbReference>
<proteinExistence type="predicted"/>
<evidence type="ECO:0008006" key="3">
    <source>
        <dbReference type="Google" id="ProtNLM"/>
    </source>
</evidence>
<name>A0A127F518_STEDE</name>
<dbReference type="Proteomes" id="UP000070250">
    <property type="component" value="Chromosome"/>
</dbReference>